<dbReference type="InterPro" id="IPR046960">
    <property type="entry name" value="PPR_At4g14850-like_plant"/>
</dbReference>
<dbReference type="Pfam" id="PF20431">
    <property type="entry name" value="E_motif"/>
    <property type="match status" value="1"/>
</dbReference>
<dbReference type="PROSITE" id="PS51375">
    <property type="entry name" value="PPR"/>
    <property type="match status" value="3"/>
</dbReference>
<feature type="repeat" description="PPR" evidence="2">
    <location>
        <begin position="160"/>
        <end position="190"/>
    </location>
</feature>
<evidence type="ECO:0000313" key="3">
    <source>
        <dbReference type="EMBL" id="RZB73577.1"/>
    </source>
</evidence>
<dbReference type="InterPro" id="IPR046848">
    <property type="entry name" value="E_motif"/>
</dbReference>
<dbReference type="InterPro" id="IPR011990">
    <property type="entry name" value="TPR-like_helical_dom_sf"/>
</dbReference>
<name>A0A445HIJ7_GLYSO</name>
<reference evidence="3 4" key="1">
    <citation type="submission" date="2018-09" db="EMBL/GenBank/DDBJ databases">
        <title>A high-quality reference genome of wild soybean provides a powerful tool to mine soybean genomes.</title>
        <authorList>
            <person name="Xie M."/>
            <person name="Chung C.Y.L."/>
            <person name="Li M.-W."/>
            <person name="Wong F.-L."/>
            <person name="Chan T.-F."/>
            <person name="Lam H.-M."/>
        </authorList>
    </citation>
    <scope>NUCLEOTIDE SEQUENCE [LARGE SCALE GENOMIC DNA]</scope>
    <source>
        <strain evidence="4">cv. W05</strain>
        <tissue evidence="3">Hypocotyl of etiolated seedlings</tissue>
    </source>
</reference>
<dbReference type="PANTHER" id="PTHR47926">
    <property type="entry name" value="PENTATRICOPEPTIDE REPEAT-CONTAINING PROTEIN"/>
    <property type="match status" value="1"/>
</dbReference>
<dbReference type="Pfam" id="PF13041">
    <property type="entry name" value="PPR_2"/>
    <property type="match status" value="2"/>
</dbReference>
<keyword evidence="1" id="KW-0677">Repeat</keyword>
<dbReference type="EMBL" id="QZWG01000012">
    <property type="protein sequence ID" value="RZB73577.1"/>
    <property type="molecule type" value="Genomic_DNA"/>
</dbReference>
<protein>
    <submittedName>
        <fullName evidence="3">Pentatricopeptide repeat-containing protein</fullName>
    </submittedName>
</protein>
<dbReference type="FunFam" id="1.25.40.10:FF:000184">
    <property type="entry name" value="Pentatricopeptide repeat-containing protein, chloroplastic"/>
    <property type="match status" value="1"/>
</dbReference>
<organism evidence="3 4">
    <name type="scientific">Glycine soja</name>
    <name type="common">Wild soybean</name>
    <dbReference type="NCBI Taxonomy" id="3848"/>
    <lineage>
        <taxon>Eukaryota</taxon>
        <taxon>Viridiplantae</taxon>
        <taxon>Streptophyta</taxon>
        <taxon>Embryophyta</taxon>
        <taxon>Tracheophyta</taxon>
        <taxon>Spermatophyta</taxon>
        <taxon>Magnoliopsida</taxon>
        <taxon>eudicotyledons</taxon>
        <taxon>Gunneridae</taxon>
        <taxon>Pentapetalae</taxon>
        <taxon>rosids</taxon>
        <taxon>fabids</taxon>
        <taxon>Fabales</taxon>
        <taxon>Fabaceae</taxon>
        <taxon>Papilionoideae</taxon>
        <taxon>50 kb inversion clade</taxon>
        <taxon>NPAAA clade</taxon>
        <taxon>indigoferoid/millettioid clade</taxon>
        <taxon>Phaseoleae</taxon>
        <taxon>Glycine</taxon>
        <taxon>Glycine subgen. Soja</taxon>
    </lineage>
</organism>
<dbReference type="Gene3D" id="1.25.40.10">
    <property type="entry name" value="Tetratricopeptide repeat domain"/>
    <property type="match status" value="3"/>
</dbReference>
<gene>
    <name evidence="3" type="ORF">D0Y65_032976</name>
</gene>
<dbReference type="NCBIfam" id="TIGR00756">
    <property type="entry name" value="PPR"/>
    <property type="match status" value="3"/>
</dbReference>
<dbReference type="GO" id="GO:0009451">
    <property type="term" value="P:RNA modification"/>
    <property type="evidence" value="ECO:0007669"/>
    <property type="project" value="InterPro"/>
</dbReference>
<accession>A0A445HIJ7</accession>
<keyword evidence="4" id="KW-1185">Reference proteome</keyword>
<evidence type="ECO:0000256" key="1">
    <source>
        <dbReference type="ARBA" id="ARBA00022737"/>
    </source>
</evidence>
<dbReference type="InterPro" id="IPR002885">
    <property type="entry name" value="PPR_rpt"/>
</dbReference>
<dbReference type="Gramene" id="XM_028338089.1">
    <property type="protein sequence ID" value="XP_028193890.1"/>
    <property type="gene ID" value="LOC114379439"/>
</dbReference>
<dbReference type="Pfam" id="PF01535">
    <property type="entry name" value="PPR"/>
    <property type="match status" value="1"/>
</dbReference>
<sequence length="522" mass="58376">MSPSRCVVGLLEQCSSMREMKQIHGHAITHGLARFAFISSKLLSFYARSDLRYAHTLFSHIPFPNLFDYNTIITAFSPHYSSLFFIQMLNAAVSPNSRTFSLLLSKSSPSLPFLHQLHSHIIRRGHVSDFYVITSLLAAYSNHGSTRAARRLFDQSPYKNVACWTSLVTGYCNNGLVNDARNLFDAIPERERNDVSYSAMISGYVKNGCFREGIQLFRELKDRNVKPNNSLLASVLSACASVGAFEEGKGIHSYVDQNKSQCYYELELGTALIDFYTKCGCVEPAQRVFGNMKTKDVAAWSAMVLGLAINAKNQEALELFEEMEKVGPRPNAVTFIGVLTACNHKDLFGEALKLFGYMSDKYGIVASIEHYGCVVDVLARSGKIEEALEFIKSMEVEPDGVIWGSLLNGCFLHNNIELGHKVGKHLVELEPGHGGRYVLLSNVYATMGKWEAVLETRKFMKDRGVPAVSGSSFIEIHQTVHKFLVHDNNHHCGSYPAEVYRVLNHLGNKLEDYSKSHEIIVF</sequence>
<dbReference type="AlphaFoldDB" id="A0A445HIJ7"/>
<dbReference type="FunFam" id="1.25.40.10:FF:000348">
    <property type="entry name" value="Pentatricopeptide repeat-containing protein chloroplastic"/>
    <property type="match status" value="1"/>
</dbReference>
<proteinExistence type="predicted"/>
<comment type="caution">
    <text evidence="3">The sequence shown here is derived from an EMBL/GenBank/DDBJ whole genome shotgun (WGS) entry which is preliminary data.</text>
</comment>
<feature type="repeat" description="PPR" evidence="2">
    <location>
        <begin position="296"/>
        <end position="330"/>
    </location>
</feature>
<dbReference type="Proteomes" id="UP000289340">
    <property type="component" value="Chromosome 12"/>
</dbReference>
<evidence type="ECO:0000256" key="2">
    <source>
        <dbReference type="PROSITE-ProRule" id="PRU00708"/>
    </source>
</evidence>
<dbReference type="GO" id="GO:0003723">
    <property type="term" value="F:RNA binding"/>
    <property type="evidence" value="ECO:0007669"/>
    <property type="project" value="InterPro"/>
</dbReference>
<dbReference type="Pfam" id="PF12854">
    <property type="entry name" value="PPR_1"/>
    <property type="match status" value="1"/>
</dbReference>
<dbReference type="PANTHER" id="PTHR47926:SF350">
    <property type="entry name" value="(WILD MALAYSIAN BANANA) HYPOTHETICAL PROTEIN"/>
    <property type="match status" value="1"/>
</dbReference>
<evidence type="ECO:0000313" key="4">
    <source>
        <dbReference type="Proteomes" id="UP000289340"/>
    </source>
</evidence>
<feature type="repeat" description="PPR" evidence="2">
    <location>
        <begin position="193"/>
        <end position="227"/>
    </location>
</feature>